<dbReference type="STRING" id="6239.M7.2b.1"/>
<keyword evidence="5" id="KW-0677">Repeat</keyword>
<dbReference type="GeneID" id="178007"/>
<dbReference type="CTD" id="178007"/>
<dbReference type="PhylomeDB" id="H9G2T2"/>
<dbReference type="PeptideAtlas" id="H9G2T2"/>
<dbReference type="InterPro" id="IPR002151">
    <property type="entry name" value="Kinesin_light"/>
</dbReference>
<comment type="similarity">
    <text evidence="2 11">Belongs to the kinesin light chain family.</text>
</comment>
<dbReference type="ComplexPortal" id="CPX-1416">
    <property type="entry name" value="Kinesin I motor complex, klc-1 variant"/>
</dbReference>
<dbReference type="WormBase" id="M7.2b">
    <property type="protein sequence ID" value="CE47107"/>
    <property type="gene ID" value="WBGene00002214"/>
    <property type="gene designation" value="klc-1"/>
</dbReference>
<dbReference type="PROSITE" id="PS50005">
    <property type="entry name" value="TPR"/>
    <property type="match status" value="1"/>
</dbReference>
<keyword evidence="8 11" id="KW-0505">Motor protein</keyword>
<reference evidence="13 14" key="1">
    <citation type="journal article" date="1998" name="Science">
        <title>Genome sequence of the nematode C. elegans: a platform for investigating biology.</title>
        <authorList>
            <consortium name="The C. elegans sequencing consortium"/>
            <person name="Sulson J.E."/>
            <person name="Waterston R."/>
        </authorList>
    </citation>
    <scope>NUCLEOTIDE SEQUENCE [LARGE SCALE GENOMIC DNA]</scope>
    <source>
        <strain evidence="13 14">Bristol N2</strain>
    </source>
</reference>
<feature type="coiled-coil region" evidence="12">
    <location>
        <begin position="128"/>
        <end position="155"/>
    </location>
</feature>
<evidence type="ECO:0000256" key="1">
    <source>
        <dbReference type="ARBA" id="ARBA00004245"/>
    </source>
</evidence>
<keyword evidence="7 12" id="KW-0175">Coiled coil</keyword>
<dbReference type="EMBL" id="BX284604">
    <property type="protein sequence ID" value="CCG28235.1"/>
    <property type="molecule type" value="Genomic_DNA"/>
</dbReference>
<comment type="function">
    <text evidence="11">Kinesin is a microtubule-associated force-producing protein that play a role in organelle transport.</text>
</comment>
<evidence type="ECO:0000256" key="6">
    <source>
        <dbReference type="ARBA" id="ARBA00022803"/>
    </source>
</evidence>
<evidence type="ECO:0000313" key="13">
    <source>
        <dbReference type="EMBL" id="CCG28235.1"/>
    </source>
</evidence>
<dbReference type="eggNOG" id="KOG1840">
    <property type="taxonomic scope" value="Eukaryota"/>
</dbReference>
<dbReference type="Reactome" id="R-CEL-6811434">
    <property type="pathway name" value="COPI-dependent Golgi-to-ER retrograde traffic"/>
</dbReference>
<keyword evidence="14" id="KW-1185">Reference proteome</keyword>
<feature type="repeat" description="TPR" evidence="10">
    <location>
        <begin position="347"/>
        <end position="380"/>
    </location>
</feature>
<dbReference type="SMR" id="H9G2T2"/>
<gene>
    <name evidence="13 15" type="primary">klc-1</name>
    <name evidence="13" type="ORF">CELE_M7.2</name>
    <name evidence="15" type="ORF">M7.2</name>
</gene>
<keyword evidence="6 10" id="KW-0802">TPR repeat</keyword>
<evidence type="ECO:0000256" key="2">
    <source>
        <dbReference type="ARBA" id="ARBA00009622"/>
    </source>
</evidence>
<dbReference type="Bgee" id="WBGene00002214">
    <property type="expression patterns" value="Expressed in germ line (C elegans) and 4 other cell types or tissues"/>
</dbReference>
<protein>
    <recommendedName>
        <fullName evidence="11">Kinesin light chain</fullName>
    </recommendedName>
</protein>
<evidence type="ECO:0000256" key="12">
    <source>
        <dbReference type="SAM" id="Coils"/>
    </source>
</evidence>
<dbReference type="OMA" id="HTSGHCH"/>
<dbReference type="Reactome" id="R-CEL-983189">
    <property type="pathway name" value="Kinesins"/>
</dbReference>
<evidence type="ECO:0000256" key="8">
    <source>
        <dbReference type="ARBA" id="ARBA00023175"/>
    </source>
</evidence>
<dbReference type="GO" id="GO:0030473">
    <property type="term" value="P:nuclear migration along microtubule"/>
    <property type="evidence" value="ECO:0000250"/>
    <property type="project" value="ComplexPortal"/>
</dbReference>
<dbReference type="GO" id="GO:0016938">
    <property type="term" value="C:kinesin I complex"/>
    <property type="evidence" value="ECO:0000250"/>
    <property type="project" value="ComplexPortal"/>
</dbReference>
<name>H9G2T2_CAEEL</name>
<dbReference type="SMART" id="SM00028">
    <property type="entry name" value="TPR"/>
    <property type="match status" value="4"/>
</dbReference>
<evidence type="ECO:0000256" key="7">
    <source>
        <dbReference type="ARBA" id="ARBA00023054"/>
    </source>
</evidence>
<dbReference type="PaxDb" id="6239-M7.2b"/>
<dbReference type="FunCoup" id="H9G2T2">
    <property type="interactions" value="117"/>
</dbReference>
<evidence type="ECO:0000256" key="11">
    <source>
        <dbReference type="RuleBase" id="RU367020"/>
    </source>
</evidence>
<evidence type="ECO:0000256" key="9">
    <source>
        <dbReference type="ARBA" id="ARBA00023212"/>
    </source>
</evidence>
<dbReference type="OrthoDB" id="413723at2759"/>
<keyword evidence="9 11" id="KW-0206">Cytoskeleton</keyword>
<dbReference type="RefSeq" id="NP_001255534.1">
    <property type="nucleotide sequence ID" value="NM_001268605.3"/>
</dbReference>
<dbReference type="InterPro" id="IPR019734">
    <property type="entry name" value="TPR_rpt"/>
</dbReference>
<comment type="subunit">
    <text evidence="11">Oligomeric complex composed of two heavy chains and two light chains.</text>
</comment>
<dbReference type="SUPFAM" id="SSF48452">
    <property type="entry name" value="TPR-like"/>
    <property type="match status" value="2"/>
</dbReference>
<dbReference type="Gene3D" id="1.25.40.10">
    <property type="entry name" value="Tetratricopeptide repeat domain"/>
    <property type="match status" value="1"/>
</dbReference>
<dbReference type="GO" id="GO:0005874">
    <property type="term" value="C:microtubule"/>
    <property type="evidence" value="ECO:0007669"/>
    <property type="project" value="UniProtKB-UniRule"/>
</dbReference>
<evidence type="ECO:0000256" key="5">
    <source>
        <dbReference type="ARBA" id="ARBA00022737"/>
    </source>
</evidence>
<dbReference type="Pfam" id="PF13424">
    <property type="entry name" value="TPR_12"/>
    <property type="match status" value="2"/>
</dbReference>
<sequence length="536" mass="60311">MAYCLSIPYYVEGLLIPLTVMVISLGDDITTVLKTVQQTLFALRDEHEAATRILEANLINSDSSEPSLPSEKMGLIDESLGKVMDGGDEASLLIMMDKLMQSYDVQLSKNHESIRLLRQENTWLLDELTTTQRKLQESERTVAHLEEERDHYKFQDSMNYLNSDFQHTTSVDATPMMVDTLQELGFGPEEEDQNNNQADQGCRSSSFSNPISNDYQLPTRLQTLQNLVIQYMEQGRFEVAIPLCKQALEDVVKVHGNVHLDVATMLNVLAIVYRNQENFKDAAIYLEKALSIRVQCCGENHHSVAATLNNLAIAYGKRGKYKESEPLCKRALEIRKNLLGPNHPDVAKQLTNLGIVTQQLEKYEETENYFKQALSIYNRAFPENHQNVIKTKNQLASVFLKQGKYQEAEEMYKNILSKVAITGNKPIWRIAEDREERQRNGIPKVDDESFNVNPTTVMDSNVMSTIKNLAAVYRKQGKEEAAGTLEEALGAKKQINGGADHTNSTASSVETSSAVAINPAQSGIKKRIMHFVGLNF</sequence>
<dbReference type="PANTHER" id="PTHR45783:SF3">
    <property type="entry name" value="KINESIN LIGHT CHAIN"/>
    <property type="match status" value="1"/>
</dbReference>
<accession>H9G2T2</accession>
<dbReference type="PRINTS" id="PR00381">
    <property type="entry name" value="KINESINLIGHT"/>
</dbReference>
<dbReference type="InterPro" id="IPR011990">
    <property type="entry name" value="TPR-like_helical_dom_sf"/>
</dbReference>
<dbReference type="KEGG" id="cel:CELE_M7.2"/>
<dbReference type="AlphaFoldDB" id="H9G2T2"/>
<dbReference type="GO" id="GO:0005737">
    <property type="term" value="C:cytoplasm"/>
    <property type="evidence" value="ECO:0000318"/>
    <property type="project" value="GO_Central"/>
</dbReference>
<keyword evidence="4 11" id="KW-0493">Microtubule</keyword>
<dbReference type="GO" id="GO:0019894">
    <property type="term" value="F:kinesin binding"/>
    <property type="evidence" value="ECO:0000318"/>
    <property type="project" value="GO_Central"/>
</dbReference>
<keyword evidence="3 11" id="KW-0963">Cytoplasm</keyword>
<dbReference type="GO" id="GO:0040038">
    <property type="term" value="P:polar body extrusion after meiotic divisions"/>
    <property type="evidence" value="ECO:0000315"/>
    <property type="project" value="WormBase"/>
</dbReference>
<proteinExistence type="evidence at protein level"/>
<dbReference type="Pfam" id="PF13176">
    <property type="entry name" value="TPR_7"/>
    <property type="match status" value="1"/>
</dbReference>
<organism evidence="13 14">
    <name type="scientific">Caenorhabditis elegans</name>
    <dbReference type="NCBI Taxonomy" id="6239"/>
    <lineage>
        <taxon>Eukaryota</taxon>
        <taxon>Metazoa</taxon>
        <taxon>Ecdysozoa</taxon>
        <taxon>Nematoda</taxon>
        <taxon>Chromadorea</taxon>
        <taxon>Rhabditida</taxon>
        <taxon>Rhabditina</taxon>
        <taxon>Rhabditomorpha</taxon>
        <taxon>Rhabditoidea</taxon>
        <taxon>Rhabditidae</taxon>
        <taxon>Peloderinae</taxon>
        <taxon>Caenorhabditis</taxon>
    </lineage>
</organism>
<evidence type="ECO:0000256" key="3">
    <source>
        <dbReference type="ARBA" id="ARBA00022490"/>
    </source>
</evidence>
<dbReference type="InParanoid" id="H9G2T2"/>
<evidence type="ECO:0000256" key="4">
    <source>
        <dbReference type="ARBA" id="ARBA00022701"/>
    </source>
</evidence>
<dbReference type="GO" id="GO:0007018">
    <property type="term" value="P:microtubule-based movement"/>
    <property type="evidence" value="ECO:0000318"/>
    <property type="project" value="GO_Central"/>
</dbReference>
<evidence type="ECO:0007829" key="16">
    <source>
        <dbReference type="PeptideAtlas" id="H9G2T2"/>
    </source>
</evidence>
<comment type="subcellular location">
    <subcellularLocation>
        <location evidence="1 11">Cytoplasm</location>
        <location evidence="1 11">Cytoskeleton</location>
    </subcellularLocation>
</comment>
<dbReference type="GO" id="GO:0051295">
    <property type="term" value="P:establishment of meiotic spindle localization"/>
    <property type="evidence" value="ECO:0000315"/>
    <property type="project" value="WormBase"/>
</dbReference>
<dbReference type="GO" id="GO:0008104">
    <property type="term" value="P:intracellular protein localization"/>
    <property type="evidence" value="ECO:0000250"/>
    <property type="project" value="ComplexPortal"/>
</dbReference>
<evidence type="ECO:0000313" key="14">
    <source>
        <dbReference type="Proteomes" id="UP000001940"/>
    </source>
</evidence>
<dbReference type="AGR" id="WB:WBGene00002214"/>
<evidence type="ECO:0000256" key="10">
    <source>
        <dbReference type="PROSITE-ProRule" id="PRU00339"/>
    </source>
</evidence>
<dbReference type="ExpressionAtlas" id="H9G2T2">
    <property type="expression patterns" value="baseline and differential"/>
</dbReference>
<dbReference type="Proteomes" id="UP000001940">
    <property type="component" value="Chromosome IV"/>
</dbReference>
<dbReference type="IntAct" id="H9G2T2">
    <property type="interactions" value="3"/>
</dbReference>
<evidence type="ECO:0000313" key="15">
    <source>
        <dbReference type="WormBase" id="M7.2b"/>
    </source>
</evidence>
<dbReference type="PANTHER" id="PTHR45783">
    <property type="entry name" value="KINESIN LIGHT CHAIN"/>
    <property type="match status" value="1"/>
</dbReference>
<keyword evidence="16" id="KW-1267">Proteomics identification</keyword>